<accession>W9C0D0</accession>
<evidence type="ECO:0000256" key="1">
    <source>
        <dbReference type="SAM" id="MobiDB-lite"/>
    </source>
</evidence>
<proteinExistence type="predicted"/>
<feature type="compositionally biased region" description="Gly residues" evidence="1">
    <location>
        <begin position="500"/>
        <end position="510"/>
    </location>
</feature>
<feature type="region of interest" description="Disordered" evidence="1">
    <location>
        <begin position="484"/>
        <end position="510"/>
    </location>
</feature>
<dbReference type="InterPro" id="IPR011009">
    <property type="entry name" value="Kinase-like_dom_sf"/>
</dbReference>
<dbReference type="AlphaFoldDB" id="W9C0D0"/>
<dbReference type="OrthoDB" id="4062651at2759"/>
<dbReference type="Gene3D" id="1.10.510.10">
    <property type="entry name" value="Transferase(Phosphotransferase) domain 1"/>
    <property type="match status" value="1"/>
</dbReference>
<dbReference type="Proteomes" id="UP000019487">
    <property type="component" value="Unassembled WGS sequence"/>
</dbReference>
<keyword evidence="3" id="KW-1185">Reference proteome</keyword>
<sequence>MASRRKPPGRPPPGRRPPPAVNRISSLAKQLGSTNLAPNISYTPIFSTAPPRTPPPGQPSPSDWESYIPSQREQKQAEAWRKLSETWEQWPGFDRSWEGVRHLGKGGAGSAELFRKIGSAEGTQGMPEYIVVKQPERSDKDLLNESIFLQLLMDRNTPHVLKIYRGYHEGEAVPRHVGGMFDIGRENFQKRRKMVASRIYLEFCEKGDAEKWTMDHVEPVSYLKKESSGVTEAIEIDKPIIKRSTSMLIHPNTFPISSSPNLSKEQFFPQMEDRSYSTPANVFGIAAIVYYVMTKQRIEIGQGMAYVGFPSLDSDPSITPKPPVLTCGRSLLDNPIINNSGIYSKTLIRTLLQCLAYSPNKRMTAKQLLDVCTKGRFLFDSVLEKYIYESSQPTTNYWPDRAAAPKGISGYEDIKDFLNYYPTNESIAAAKEREERFLASFWVTPPKQVAPPVLAFTNPFNSGTGLDSSSGVAFSFGDPSSNSQFGNSNPKFGDDHSGGPSSGSGFMFGQ</sequence>
<evidence type="ECO:0000313" key="2">
    <source>
        <dbReference type="EMBL" id="ESZ90277.1"/>
    </source>
</evidence>
<evidence type="ECO:0000313" key="3">
    <source>
        <dbReference type="Proteomes" id="UP000019487"/>
    </source>
</evidence>
<dbReference type="HOGENOM" id="CLU_460775_0_0_1"/>
<dbReference type="STRING" id="1432307.W9C0D0"/>
<feature type="region of interest" description="Disordered" evidence="1">
    <location>
        <begin position="1"/>
        <end position="72"/>
    </location>
</feature>
<comment type="caution">
    <text evidence="2">The sequence shown here is derived from an EMBL/GenBank/DDBJ whole genome shotgun (WGS) entry which is preliminary data.</text>
</comment>
<dbReference type="EMBL" id="AYSA01000662">
    <property type="protein sequence ID" value="ESZ90277.1"/>
    <property type="molecule type" value="Genomic_DNA"/>
</dbReference>
<organism evidence="2 3">
    <name type="scientific">Sclerotinia borealis (strain F-4128)</name>
    <dbReference type="NCBI Taxonomy" id="1432307"/>
    <lineage>
        <taxon>Eukaryota</taxon>
        <taxon>Fungi</taxon>
        <taxon>Dikarya</taxon>
        <taxon>Ascomycota</taxon>
        <taxon>Pezizomycotina</taxon>
        <taxon>Leotiomycetes</taxon>
        <taxon>Helotiales</taxon>
        <taxon>Sclerotiniaceae</taxon>
        <taxon>Sclerotinia</taxon>
    </lineage>
</organism>
<name>W9C0D0_SCLBF</name>
<feature type="compositionally biased region" description="Pro residues" evidence="1">
    <location>
        <begin position="9"/>
        <end position="20"/>
    </location>
</feature>
<gene>
    <name evidence="2" type="ORF">SBOR_9346</name>
</gene>
<dbReference type="SUPFAM" id="SSF56112">
    <property type="entry name" value="Protein kinase-like (PK-like)"/>
    <property type="match status" value="1"/>
</dbReference>
<reference evidence="2 3" key="1">
    <citation type="journal article" date="2014" name="Genome Announc.">
        <title>Draft genome sequence of Sclerotinia borealis, a psychrophilic plant pathogenic fungus.</title>
        <authorList>
            <person name="Mardanov A.V."/>
            <person name="Beletsky A.V."/>
            <person name="Kadnikov V.V."/>
            <person name="Ignatov A.N."/>
            <person name="Ravin N.V."/>
        </authorList>
    </citation>
    <scope>NUCLEOTIDE SEQUENCE [LARGE SCALE GENOMIC DNA]</scope>
    <source>
        <strain evidence="3">F-4157</strain>
    </source>
</reference>
<feature type="compositionally biased region" description="Polar residues" evidence="1">
    <location>
        <begin position="23"/>
        <end position="42"/>
    </location>
</feature>
<evidence type="ECO:0008006" key="4">
    <source>
        <dbReference type="Google" id="ProtNLM"/>
    </source>
</evidence>
<protein>
    <recommendedName>
        <fullName evidence="4">Protein kinase domain-containing protein</fullName>
    </recommendedName>
</protein>